<sequence length="452" mass="49070">MVLMNQHPPAGRDLTIDFARVVCVLLVVFVHLVLVGVGRNPDGSPAFADPVNGTKWVAPASWIAEIMPLFFVVGGFAARVGWSSSQRRGESEGAFVRTRLARLARPAFPLYAFLTIALITATLLGVDPALLNTVAIPVGSVLWFLGAYMLVQALAPWMIRWHERAPWLALACLLAAALLVDTLRLVVGIWWLGLDRIDPAGYGLGDELFGLPNVAFVWLFAQQIGFCLRDGWFSRLNAWRLILVIVAGFGAVALLVWLGDYSRSMLTNQWPPTTPLAVLAIVQAAAFTLFNPALAAIMRTKPAQALVFWAGSRLMSIYLWHVTAIVAITGLLLILPWPMPYPGSAAWWWTRLPMMVAVFALVWLISLWTARYERPVPEAPGRSVPPLATVVAVVAFVVPSIIISAYGLDLPLAIIAVAATGLSLLLIRPGAWVVAPPRAGEQVKAKTEADAG</sequence>
<proteinExistence type="predicted"/>
<evidence type="ECO:0000313" key="4">
    <source>
        <dbReference type="Proteomes" id="UP000273119"/>
    </source>
</evidence>
<feature type="transmembrane region" description="Helical" evidence="1">
    <location>
        <begin position="21"/>
        <end position="40"/>
    </location>
</feature>
<dbReference type="AlphaFoldDB" id="A0A496PKF7"/>
<feature type="transmembrane region" description="Helical" evidence="1">
    <location>
        <begin position="412"/>
        <end position="435"/>
    </location>
</feature>
<protein>
    <submittedName>
        <fullName evidence="3">Acyltransferase</fullName>
    </submittedName>
</protein>
<keyword evidence="4" id="KW-1185">Reference proteome</keyword>
<dbReference type="InterPro" id="IPR002656">
    <property type="entry name" value="Acyl_transf_3_dom"/>
</dbReference>
<comment type="caution">
    <text evidence="3">The sequence shown here is derived from an EMBL/GenBank/DDBJ whole genome shotgun (WGS) entry which is preliminary data.</text>
</comment>
<keyword evidence="3" id="KW-0012">Acyltransferase</keyword>
<evidence type="ECO:0000259" key="2">
    <source>
        <dbReference type="Pfam" id="PF01757"/>
    </source>
</evidence>
<reference evidence="3 4" key="1">
    <citation type="submission" date="2018-07" db="EMBL/GenBank/DDBJ databases">
        <title>Arthrobacter sp. nov., isolated from raw cow's milk with high bacterial count.</title>
        <authorList>
            <person name="Hahne J."/>
            <person name="Isele D."/>
            <person name="Lipski A."/>
        </authorList>
    </citation>
    <scope>NUCLEOTIDE SEQUENCE [LARGE SCALE GENOMIC DNA]</scope>
    <source>
        <strain evidence="3 4">JZ R-183</strain>
    </source>
</reference>
<organism evidence="3 4">
    <name type="scientific">Galactobacter caseinivorans</name>
    <dbReference type="NCBI Taxonomy" id="2676123"/>
    <lineage>
        <taxon>Bacteria</taxon>
        <taxon>Bacillati</taxon>
        <taxon>Actinomycetota</taxon>
        <taxon>Actinomycetes</taxon>
        <taxon>Micrococcales</taxon>
        <taxon>Micrococcaceae</taxon>
        <taxon>Galactobacter</taxon>
    </lineage>
</organism>
<feature type="transmembrane region" description="Helical" evidence="1">
    <location>
        <begin position="318"/>
        <end position="339"/>
    </location>
</feature>
<keyword evidence="1" id="KW-0472">Membrane</keyword>
<feature type="transmembrane region" description="Helical" evidence="1">
    <location>
        <begin position="208"/>
        <end position="226"/>
    </location>
</feature>
<gene>
    <name evidence="3" type="ORF">DWQ67_03955</name>
</gene>
<feature type="transmembrane region" description="Helical" evidence="1">
    <location>
        <begin position="103"/>
        <end position="124"/>
    </location>
</feature>
<keyword evidence="1" id="KW-1133">Transmembrane helix</keyword>
<feature type="domain" description="Acyltransferase 3" evidence="2">
    <location>
        <begin position="16"/>
        <end position="366"/>
    </location>
</feature>
<feature type="transmembrane region" description="Helical" evidence="1">
    <location>
        <begin position="60"/>
        <end position="82"/>
    </location>
</feature>
<keyword evidence="3" id="KW-0808">Transferase</keyword>
<dbReference type="Pfam" id="PF01757">
    <property type="entry name" value="Acyl_transf_3"/>
    <property type="match status" value="1"/>
</dbReference>
<feature type="transmembrane region" description="Helical" evidence="1">
    <location>
        <begin position="387"/>
        <end position="406"/>
    </location>
</feature>
<name>A0A496PKF7_9MICC</name>
<dbReference type="GO" id="GO:0016747">
    <property type="term" value="F:acyltransferase activity, transferring groups other than amino-acyl groups"/>
    <property type="evidence" value="ECO:0007669"/>
    <property type="project" value="InterPro"/>
</dbReference>
<feature type="transmembrane region" description="Helical" evidence="1">
    <location>
        <begin position="238"/>
        <end position="258"/>
    </location>
</feature>
<evidence type="ECO:0000256" key="1">
    <source>
        <dbReference type="SAM" id="Phobius"/>
    </source>
</evidence>
<dbReference type="EMBL" id="QQXL01000002">
    <property type="protein sequence ID" value="RKW70971.1"/>
    <property type="molecule type" value="Genomic_DNA"/>
</dbReference>
<feature type="transmembrane region" description="Helical" evidence="1">
    <location>
        <begin position="130"/>
        <end position="155"/>
    </location>
</feature>
<feature type="transmembrane region" description="Helical" evidence="1">
    <location>
        <begin position="167"/>
        <end position="193"/>
    </location>
</feature>
<feature type="transmembrane region" description="Helical" evidence="1">
    <location>
        <begin position="278"/>
        <end position="297"/>
    </location>
</feature>
<evidence type="ECO:0000313" key="3">
    <source>
        <dbReference type="EMBL" id="RKW70971.1"/>
    </source>
</evidence>
<accession>A0A496PKF7</accession>
<feature type="transmembrane region" description="Helical" evidence="1">
    <location>
        <begin position="345"/>
        <end position="366"/>
    </location>
</feature>
<dbReference type="Proteomes" id="UP000273119">
    <property type="component" value="Unassembled WGS sequence"/>
</dbReference>
<keyword evidence="1" id="KW-0812">Transmembrane</keyword>